<evidence type="ECO:0000256" key="3">
    <source>
        <dbReference type="ARBA" id="ARBA00022679"/>
    </source>
</evidence>
<feature type="transmembrane region" description="Helical" evidence="7">
    <location>
        <begin position="262"/>
        <end position="283"/>
    </location>
</feature>
<evidence type="ECO:0000313" key="10">
    <source>
        <dbReference type="Proteomes" id="UP000251995"/>
    </source>
</evidence>
<dbReference type="Proteomes" id="UP000251995">
    <property type="component" value="Chromosome"/>
</dbReference>
<keyword evidence="6 7" id="KW-0472">Membrane</keyword>
<keyword evidence="5 7" id="KW-1133">Transmembrane helix</keyword>
<evidence type="ECO:0000256" key="1">
    <source>
        <dbReference type="ARBA" id="ARBA00004141"/>
    </source>
</evidence>
<dbReference type="EC" id="2.7.8.40" evidence="9"/>
<feature type="transmembrane region" description="Helical" evidence="7">
    <location>
        <begin position="12"/>
        <end position="33"/>
    </location>
</feature>
<feature type="transmembrane region" description="Helical" evidence="7">
    <location>
        <begin position="113"/>
        <end position="135"/>
    </location>
</feature>
<keyword evidence="10" id="KW-1185">Reference proteome</keyword>
<comment type="subcellular location">
    <subcellularLocation>
        <location evidence="1">Membrane</location>
        <topology evidence="1">Multi-pass membrane protein</topology>
    </subcellularLocation>
</comment>
<dbReference type="KEGG" id="acij:JS278_00750"/>
<reference evidence="9 10" key="1">
    <citation type="submission" date="2017-12" db="EMBL/GenBank/DDBJ databases">
        <title>The whole genome sequence of the Acidipropionibacterium virtanenii sp. nov. type strain JS278.</title>
        <authorList>
            <person name="Laine P."/>
            <person name="Deptula P."/>
            <person name="Varmanen P."/>
            <person name="Auvinen P."/>
        </authorList>
    </citation>
    <scope>NUCLEOTIDE SEQUENCE [LARGE SCALE GENOMIC DNA]</scope>
    <source>
        <strain evidence="9 10">JS278</strain>
    </source>
</reference>
<keyword evidence="4 7" id="KW-0812">Transmembrane</keyword>
<comment type="similarity">
    <text evidence="2">Belongs to the bacterial sugar transferase family.</text>
</comment>
<feature type="domain" description="Bacterial sugar transferase" evidence="8">
    <location>
        <begin position="257"/>
        <end position="437"/>
    </location>
</feature>
<feature type="transmembrane region" description="Helical" evidence="7">
    <location>
        <begin position="53"/>
        <end position="74"/>
    </location>
</feature>
<dbReference type="NCBIfam" id="TIGR03025">
    <property type="entry name" value="EPS_sugtrans"/>
    <property type="match status" value="1"/>
</dbReference>
<accession>A0A344URP3</accession>
<protein>
    <submittedName>
        <fullName evidence="9">UDP-N-acetylgalactosamine-undecaprenyl-phosphate N-acetylgalactosaminephosphotransferase</fullName>
        <ecNumber evidence="9">2.7.8.40</ecNumber>
    </submittedName>
</protein>
<proteinExistence type="inferred from homology"/>
<dbReference type="Pfam" id="PF02397">
    <property type="entry name" value="Bac_transf"/>
    <property type="match status" value="1"/>
</dbReference>
<dbReference type="InterPro" id="IPR003362">
    <property type="entry name" value="Bact_transf"/>
</dbReference>
<evidence type="ECO:0000256" key="6">
    <source>
        <dbReference type="ARBA" id="ARBA00023136"/>
    </source>
</evidence>
<evidence type="ECO:0000256" key="7">
    <source>
        <dbReference type="SAM" id="Phobius"/>
    </source>
</evidence>
<evidence type="ECO:0000256" key="2">
    <source>
        <dbReference type="ARBA" id="ARBA00006464"/>
    </source>
</evidence>
<dbReference type="PANTHER" id="PTHR30576:SF0">
    <property type="entry name" value="UNDECAPRENYL-PHOSPHATE N-ACETYLGALACTOSAMINYL 1-PHOSPHATE TRANSFERASE-RELATED"/>
    <property type="match status" value="1"/>
</dbReference>
<organism evidence="9 10">
    <name type="scientific">Acidipropionibacterium virtanenii</name>
    <dbReference type="NCBI Taxonomy" id="2057246"/>
    <lineage>
        <taxon>Bacteria</taxon>
        <taxon>Bacillati</taxon>
        <taxon>Actinomycetota</taxon>
        <taxon>Actinomycetes</taxon>
        <taxon>Propionibacteriales</taxon>
        <taxon>Propionibacteriaceae</taxon>
        <taxon>Acidipropionibacterium</taxon>
    </lineage>
</organism>
<dbReference type="GO" id="GO:0016780">
    <property type="term" value="F:phosphotransferase activity, for other substituted phosphate groups"/>
    <property type="evidence" value="ECO:0007669"/>
    <property type="project" value="TreeGrafter"/>
</dbReference>
<dbReference type="PANTHER" id="PTHR30576">
    <property type="entry name" value="COLANIC BIOSYNTHESIS UDP-GLUCOSE LIPID CARRIER TRANSFERASE"/>
    <property type="match status" value="1"/>
</dbReference>
<evidence type="ECO:0000256" key="5">
    <source>
        <dbReference type="ARBA" id="ARBA00022989"/>
    </source>
</evidence>
<feature type="transmembrane region" description="Helical" evidence="7">
    <location>
        <begin position="81"/>
        <end position="107"/>
    </location>
</feature>
<evidence type="ECO:0000256" key="4">
    <source>
        <dbReference type="ARBA" id="ARBA00022692"/>
    </source>
</evidence>
<dbReference type="GO" id="GO:0016020">
    <property type="term" value="C:membrane"/>
    <property type="evidence" value="ECO:0007669"/>
    <property type="project" value="UniProtKB-SubCell"/>
</dbReference>
<name>A0A344URP3_9ACTN</name>
<gene>
    <name evidence="9" type="primary">wecA_1</name>
    <name evidence="9" type="ORF">JS278_00750</name>
</gene>
<dbReference type="AlphaFoldDB" id="A0A344URP3"/>
<keyword evidence="3 9" id="KW-0808">Transferase</keyword>
<evidence type="ECO:0000259" key="8">
    <source>
        <dbReference type="Pfam" id="PF02397"/>
    </source>
</evidence>
<evidence type="ECO:0000313" key="9">
    <source>
        <dbReference type="EMBL" id="AXE37941.1"/>
    </source>
</evidence>
<sequence>MPKRVDFNKTQKLITALIDVAVFVGCLFLSFYLRFFTSLGFIPARNLNDAKAAMLTSAIGFLVINVLSGIYVLYNKTLLDVWIVTVVDQVLITVLIMALTFAGRWFAFPRSVLIINLVVSIIALLAWRSVVFWAYSRFRGAKRVMVLGLPGQLSGPVLNYMSNKSRRHRLTHVVEGHYLEQIRGHLDEFDTAHVSDAIPAADRNAIYDLLLSEDKEIFLTTSFEHLLLVNPTIMSIEDESIIAASPFKIPAEFDVIKRFFDALVALIGLIIASPVMLVTAVLVKVTSPGPVFYRQTRITKGGKEFKILKFRSMSATAEKESGPMLATTNDPRVTTVGKYIRSLRIDELPQLINVLVGDMSMVGPRPERPFFVEQFQSQNAHYKLRHNVRAGLTGYAQVYGKYASDFASKLNFDLIYIKQYSLVLDVKIMIQTIKILFDKVSSRGVDEEEERDTSVSLPSGVQQLS</sequence>
<dbReference type="InterPro" id="IPR017475">
    <property type="entry name" value="EPS_sugar_tfrase"/>
</dbReference>
<dbReference type="EMBL" id="CP025198">
    <property type="protein sequence ID" value="AXE37941.1"/>
    <property type="molecule type" value="Genomic_DNA"/>
</dbReference>